<proteinExistence type="predicted"/>
<dbReference type="Gene3D" id="3.30.1950.10">
    <property type="entry name" value="wza like domain"/>
    <property type="match status" value="1"/>
</dbReference>
<evidence type="ECO:0000313" key="5">
    <source>
        <dbReference type="Proteomes" id="UP000830835"/>
    </source>
</evidence>
<organism evidence="4 5">
    <name type="scientific">Thermostichus vulcanus str. 'Rupite'</name>
    <dbReference type="NCBI Taxonomy" id="2813851"/>
    <lineage>
        <taxon>Bacteria</taxon>
        <taxon>Bacillati</taxon>
        <taxon>Cyanobacteriota</taxon>
        <taxon>Cyanophyceae</taxon>
        <taxon>Thermostichales</taxon>
        <taxon>Thermostichaceae</taxon>
        <taxon>Thermostichus</taxon>
    </lineage>
</organism>
<protein>
    <submittedName>
        <fullName evidence="4">SLBB domain-containing protein</fullName>
    </submittedName>
</protein>
<feature type="domain" description="Soluble ligand binding" evidence="3">
    <location>
        <begin position="150"/>
        <end position="183"/>
    </location>
</feature>
<gene>
    <name evidence="4" type="ORF">JX360_14085</name>
</gene>
<dbReference type="PANTHER" id="PTHR33619">
    <property type="entry name" value="POLYSACCHARIDE EXPORT PROTEIN GFCE-RELATED"/>
    <property type="match status" value="1"/>
</dbReference>
<dbReference type="Proteomes" id="UP000830835">
    <property type="component" value="Unassembled WGS sequence"/>
</dbReference>
<comment type="caution">
    <text evidence="4">The sequence shown here is derived from an EMBL/GenBank/DDBJ whole genome shotgun (WGS) entry which is preliminary data.</text>
</comment>
<evidence type="ECO:0000256" key="1">
    <source>
        <dbReference type="ARBA" id="ARBA00022729"/>
    </source>
</evidence>
<dbReference type="EMBL" id="JAFIRA010000043">
    <property type="protein sequence ID" value="MCJ2544018.1"/>
    <property type="molecule type" value="Genomic_DNA"/>
</dbReference>
<name>A0ABT0CE26_THEVL</name>
<feature type="domain" description="Soluble ligand binding" evidence="3">
    <location>
        <begin position="108"/>
        <end position="126"/>
    </location>
</feature>
<feature type="domain" description="Soluble ligand binding" evidence="3">
    <location>
        <begin position="236"/>
        <end position="288"/>
    </location>
</feature>
<dbReference type="InterPro" id="IPR019554">
    <property type="entry name" value="Soluble_ligand-bd"/>
</dbReference>
<keyword evidence="1" id="KW-0732">Signal</keyword>
<dbReference type="PANTHER" id="PTHR33619:SF3">
    <property type="entry name" value="POLYSACCHARIDE EXPORT PROTEIN GFCE-RELATED"/>
    <property type="match status" value="1"/>
</dbReference>
<dbReference type="InterPro" id="IPR049712">
    <property type="entry name" value="Poly_export"/>
</dbReference>
<accession>A0ABT0CE26</accession>
<evidence type="ECO:0000259" key="2">
    <source>
        <dbReference type="Pfam" id="PF02563"/>
    </source>
</evidence>
<dbReference type="Gene3D" id="3.10.560.10">
    <property type="entry name" value="Outer membrane lipoprotein wza domain like"/>
    <property type="match status" value="2"/>
</dbReference>
<dbReference type="Pfam" id="PF10531">
    <property type="entry name" value="SLBB"/>
    <property type="match status" value="3"/>
</dbReference>
<sequence>MFSVAPVLAQTGLPAPAPRLDLPSPTARTLYVLGPGDRVRIDVFNVAEFSGEQQVLLDGSLTIPLVGSLMVSGKTLAQVAEEIRFQLSAFLERPIVNVSLVAARPMRIAVVGEVNRPGAYTLTVGTGTGVTLGEAGASTASSLQVPIPSVTQILQGAGGITEEADIRRVQVRRPTPGGSLQSFTVNLWDLIQVGDLEQDLLLFDGDSVFVPTAATLDATEAVQLASANLSPVEISVNVVGEVVRPGLVRLPPNTPMNQAILAAGGFSRRADELSVELIRLNPNGTVTRREFAVDLTQNLNEQTNPALRNTDIVVVNPSVLAQTADVLNEILGPLTSLTVLQRIFR</sequence>
<dbReference type="InterPro" id="IPR003715">
    <property type="entry name" value="Poly_export_N"/>
</dbReference>
<reference evidence="4" key="1">
    <citation type="submission" date="2021-02" db="EMBL/GenBank/DDBJ databases">
        <title>The CRISPR/cas machinery reduction and long-range gene transfer in the hot spring cyanobacterium Synechococcus.</title>
        <authorList>
            <person name="Dvorak P."/>
            <person name="Jahodarova E."/>
            <person name="Hasler P."/>
            <person name="Poulickova A."/>
        </authorList>
    </citation>
    <scope>NUCLEOTIDE SEQUENCE</scope>
    <source>
        <strain evidence="4">Rupite</strain>
    </source>
</reference>
<dbReference type="Pfam" id="PF02563">
    <property type="entry name" value="Poly_export"/>
    <property type="match status" value="1"/>
</dbReference>
<evidence type="ECO:0000313" key="4">
    <source>
        <dbReference type="EMBL" id="MCJ2544018.1"/>
    </source>
</evidence>
<evidence type="ECO:0000259" key="3">
    <source>
        <dbReference type="Pfam" id="PF10531"/>
    </source>
</evidence>
<dbReference type="RefSeq" id="WP_244352149.1">
    <property type="nucleotide sequence ID" value="NZ_JAFIRA010000043.1"/>
</dbReference>
<keyword evidence="5" id="KW-1185">Reference proteome</keyword>
<feature type="domain" description="Polysaccharide export protein N-terminal" evidence="2">
    <location>
        <begin position="29"/>
        <end position="100"/>
    </location>
</feature>